<dbReference type="Gene3D" id="2.160.20.10">
    <property type="entry name" value="Single-stranded right-handed beta-helix, Pectin lyase-like"/>
    <property type="match status" value="1"/>
</dbReference>
<comment type="similarity">
    <text evidence="1 4">Belongs to the glycosyl hydrolase 28 family.</text>
</comment>
<organism evidence="7">
    <name type="scientific">Oryza nivara</name>
    <name type="common">Indian wild rice</name>
    <name type="synonym">Oryza sativa f. spontanea</name>
    <dbReference type="NCBI Taxonomy" id="4536"/>
    <lineage>
        <taxon>Eukaryota</taxon>
        <taxon>Viridiplantae</taxon>
        <taxon>Streptophyta</taxon>
        <taxon>Embryophyta</taxon>
        <taxon>Tracheophyta</taxon>
        <taxon>Spermatophyta</taxon>
        <taxon>Magnoliopsida</taxon>
        <taxon>Liliopsida</taxon>
        <taxon>Poales</taxon>
        <taxon>Poaceae</taxon>
        <taxon>BOP clade</taxon>
        <taxon>Oryzoideae</taxon>
        <taxon>Oryzeae</taxon>
        <taxon>Oryzinae</taxon>
        <taxon>Oryza</taxon>
    </lineage>
</organism>
<sequence length="814" mass="86377">MPRRARAHAAVAAHLLVSAFVAAAAAAATYNVIDYGAVGDDGGVTDSARAFEAAWAAACAGDAAAAAATVVVPAGGVYLVSRARFAGPCRSGAVAVNMTGATVVAPVPYAGVQLWIVFQDVDGVSVAGGTLDGRGRALWACRRARRPDCPPATRSLTIYRSRNVAVRGLTSRDSAGIHITVQASAGVAIVDTVVSAPGRSPNTDGIHIKQSTGVTVRNAVIGTGDDCVSMVEGSSDVLIEAVTCGPGHGISIGSLGDTPEQVAVRNITVKGAALAGTTNGLRIKTWAKANAGAVTGVSFSGVVMRNVSNPIIVDQNYCPGNASCPTEARSPETWVGDRDQRRVVHGRRGDVGDGDGGEVRLQPEPAVRRDRHEGRPAESPRRGTAAERHLLLPPRDSHPPASVAAMAETPDESAAAIEAQGWSSHPFSFPSQPPDIKNWFSSYEYESPEVPELVAGHSSSETQDPLENIQVGVPVDSLLEPTAHDGDGDGDSALRGNQCGQQHEHEVSAIREFIPISKSKVERGTKRKQSLRSLFGDGFLDNIGETSETETQAVLSVQRNEAEPLPDRNAMGLPDDDDTQEGQEGAIECSELPVDCSDIDVGDTKESSQVDQEKEQSKLLIGDGLSSCHADKITPKDGNEQSKLSVDCTRTCKDRTKRRFDGNGIQSSLPSIGCNDIIIPDTEENSPGEETCHGNPAMDDKEQEETVAADGFVAIKRKEKPEQTFNTNKIPKPPTRRAKSTTLQENRDIVEQKAVVQERTSRSPLADMTNVSEVAAAPTTTKIRGKWKCPRKGKPYVGPPLKQLRLGQWLRRLD</sequence>
<keyword evidence="8" id="KW-1185">Reference proteome</keyword>
<proteinExistence type="inferred from homology"/>
<protein>
    <recommendedName>
        <fullName evidence="9">Pectate lyase superfamily protein domain-containing protein</fullName>
    </recommendedName>
</protein>
<dbReference type="PANTHER" id="PTHR36368:SF1">
    <property type="entry name" value="ATP-DEPENDENT CASEINOLYTIC PROTEASE_CROTONASE FAMILY PROTEIN"/>
    <property type="match status" value="1"/>
</dbReference>
<feature type="region of interest" description="Disordered" evidence="5">
    <location>
        <begin position="720"/>
        <end position="746"/>
    </location>
</feature>
<feature type="region of interest" description="Disordered" evidence="5">
    <location>
        <begin position="479"/>
        <end position="506"/>
    </location>
</feature>
<dbReference type="STRING" id="4536.A0A0E0J0A6"/>
<feature type="signal peptide" evidence="6">
    <location>
        <begin position="1"/>
        <end position="26"/>
    </location>
</feature>
<keyword evidence="2 4" id="KW-0378">Hydrolase</keyword>
<dbReference type="Proteomes" id="UP000006591">
    <property type="component" value="Chromosome 11"/>
</dbReference>
<evidence type="ECO:0008006" key="9">
    <source>
        <dbReference type="Google" id="ProtNLM"/>
    </source>
</evidence>
<evidence type="ECO:0000313" key="7">
    <source>
        <dbReference type="EnsemblPlants" id="ONIVA11G08550.1"/>
    </source>
</evidence>
<evidence type="ECO:0000313" key="8">
    <source>
        <dbReference type="Proteomes" id="UP000006591"/>
    </source>
</evidence>
<dbReference type="EnsemblPlants" id="ONIVA11G08550.1">
    <property type="protein sequence ID" value="ONIVA11G08550.1"/>
    <property type="gene ID" value="ONIVA11G08550"/>
</dbReference>
<dbReference type="GO" id="GO:0004650">
    <property type="term" value="F:polygalacturonase activity"/>
    <property type="evidence" value="ECO:0007669"/>
    <property type="project" value="InterPro"/>
</dbReference>
<evidence type="ECO:0000256" key="6">
    <source>
        <dbReference type="SAM" id="SignalP"/>
    </source>
</evidence>
<evidence type="ECO:0000256" key="4">
    <source>
        <dbReference type="RuleBase" id="RU361169"/>
    </source>
</evidence>
<dbReference type="Pfam" id="PF00295">
    <property type="entry name" value="Glyco_hydro_28"/>
    <property type="match status" value="1"/>
</dbReference>
<reference evidence="7" key="1">
    <citation type="submission" date="2015-04" db="UniProtKB">
        <authorList>
            <consortium name="EnsemblPlants"/>
        </authorList>
    </citation>
    <scope>IDENTIFICATION</scope>
    <source>
        <strain evidence="7">SL10</strain>
    </source>
</reference>
<feature type="chain" id="PRO_5002363580" description="Pectate lyase superfamily protein domain-containing protein" evidence="6">
    <location>
        <begin position="27"/>
        <end position="814"/>
    </location>
</feature>
<dbReference type="InterPro" id="IPR012334">
    <property type="entry name" value="Pectin_lyas_fold"/>
</dbReference>
<dbReference type="InterPro" id="IPR006626">
    <property type="entry name" value="PbH1"/>
</dbReference>
<dbReference type="AlphaFoldDB" id="A0A0E0J0A6"/>
<evidence type="ECO:0000256" key="1">
    <source>
        <dbReference type="ARBA" id="ARBA00008834"/>
    </source>
</evidence>
<evidence type="ECO:0000256" key="5">
    <source>
        <dbReference type="SAM" id="MobiDB-lite"/>
    </source>
</evidence>
<dbReference type="Gramene" id="ONIVA11G08550.1">
    <property type="protein sequence ID" value="ONIVA11G08550.1"/>
    <property type="gene ID" value="ONIVA11G08550"/>
</dbReference>
<dbReference type="InterPro" id="IPR011050">
    <property type="entry name" value="Pectin_lyase_fold/virulence"/>
</dbReference>
<accession>A0A0E0J0A6</accession>
<dbReference type="HOGENOM" id="CLU_018514_0_0_1"/>
<evidence type="ECO:0000256" key="2">
    <source>
        <dbReference type="ARBA" id="ARBA00022801"/>
    </source>
</evidence>
<keyword evidence="3 4" id="KW-0326">Glycosidase</keyword>
<dbReference type="eggNOG" id="ENOG502QRN7">
    <property type="taxonomic scope" value="Eukaryota"/>
</dbReference>
<dbReference type="InterPro" id="IPR000743">
    <property type="entry name" value="Glyco_hydro_28"/>
</dbReference>
<dbReference type="PANTHER" id="PTHR36368">
    <property type="entry name" value="ATP-DEPENDENT CASEINOLYTIC PROTEASE/CROTONASE FAMILY PROTEIN"/>
    <property type="match status" value="1"/>
</dbReference>
<feature type="compositionally biased region" description="Basic and acidic residues" evidence="5">
    <location>
        <begin position="366"/>
        <end position="398"/>
    </location>
</feature>
<dbReference type="SMART" id="SM00710">
    <property type="entry name" value="PbH1"/>
    <property type="match status" value="6"/>
</dbReference>
<feature type="compositionally biased region" description="Basic and acidic residues" evidence="5">
    <location>
        <begin position="335"/>
        <end position="351"/>
    </location>
</feature>
<keyword evidence="6" id="KW-0732">Signal</keyword>
<reference evidence="7" key="2">
    <citation type="submission" date="2018-04" db="EMBL/GenBank/DDBJ databases">
        <title>OnivRS2 (Oryza nivara Reference Sequence Version 2).</title>
        <authorList>
            <person name="Zhang J."/>
            <person name="Kudrna D."/>
            <person name="Lee S."/>
            <person name="Talag J."/>
            <person name="Rajasekar S."/>
            <person name="Welchert J."/>
            <person name="Hsing Y.-I."/>
            <person name="Wing R.A."/>
        </authorList>
    </citation>
    <scope>NUCLEOTIDE SEQUENCE [LARGE SCALE GENOMIC DNA]</scope>
    <source>
        <strain evidence="7">SL10</strain>
    </source>
</reference>
<dbReference type="SUPFAM" id="SSF51126">
    <property type="entry name" value="Pectin lyase-like"/>
    <property type="match status" value="1"/>
</dbReference>
<name>A0A0E0J0A6_ORYNI</name>
<dbReference type="GO" id="GO:0005975">
    <property type="term" value="P:carbohydrate metabolic process"/>
    <property type="evidence" value="ECO:0007669"/>
    <property type="project" value="InterPro"/>
</dbReference>
<feature type="region of interest" description="Disordered" evidence="5">
    <location>
        <begin position="324"/>
        <end position="402"/>
    </location>
</feature>
<evidence type="ECO:0000256" key="3">
    <source>
        <dbReference type="ARBA" id="ARBA00023295"/>
    </source>
</evidence>
<feature type="region of interest" description="Disordered" evidence="5">
    <location>
        <begin position="559"/>
        <end position="584"/>
    </location>
</feature>